<name>A0ABP7UTU5_9BACT</name>
<sequence>MKRWLLLPFLLLTGLTIAAYPRLHRKLLRYQSHRAAEDAIAQIAPQLHDGDLIFHTSQSAQSQAIQLATHSVWSHCGIVYQQAGQWQVFEAVQPVKLTPLTDWVARGQGGHFVTKRLRDAAKALTPAALARLKTAGQPLLGHSYDLYFGWSDDRIYCSELIWKVYERGLHRRLGQLQHLRDFDLSHPAVQAKLRERYGKQLPLNETVISPVSIFNSPELVTVLNR</sequence>
<proteinExistence type="predicted"/>
<keyword evidence="2" id="KW-1185">Reference proteome</keyword>
<dbReference type="NCBIfam" id="NF007458">
    <property type="entry name" value="PRK10030.1"/>
    <property type="match status" value="1"/>
</dbReference>
<comment type="caution">
    <text evidence="1">The sequence shown here is derived from an EMBL/GenBank/DDBJ whole genome shotgun (WGS) entry which is preliminary data.</text>
</comment>
<dbReference type="Pfam" id="PF05708">
    <property type="entry name" value="Peptidase_C92"/>
    <property type="match status" value="1"/>
</dbReference>
<dbReference type="InterPro" id="IPR024453">
    <property type="entry name" value="Peptidase_C92"/>
</dbReference>
<organism evidence="1 2">
    <name type="scientific">Hymenobacter glaciei</name>
    <dbReference type="NCBI Taxonomy" id="877209"/>
    <lineage>
        <taxon>Bacteria</taxon>
        <taxon>Pseudomonadati</taxon>
        <taxon>Bacteroidota</taxon>
        <taxon>Cytophagia</taxon>
        <taxon>Cytophagales</taxon>
        <taxon>Hymenobacteraceae</taxon>
        <taxon>Hymenobacter</taxon>
    </lineage>
</organism>
<dbReference type="RefSeq" id="WP_345059040.1">
    <property type="nucleotide sequence ID" value="NZ_BAABDK010000033.1"/>
</dbReference>
<protein>
    <submittedName>
        <fullName evidence="1">YiiX family permuted papain-like enzyme</fullName>
    </submittedName>
</protein>
<dbReference type="InterPro" id="IPR038765">
    <property type="entry name" value="Papain-like_cys_pep_sf"/>
</dbReference>
<dbReference type="SUPFAM" id="SSF54001">
    <property type="entry name" value="Cysteine proteinases"/>
    <property type="match status" value="1"/>
</dbReference>
<gene>
    <name evidence="1" type="ORF">GCM10022409_44450</name>
</gene>
<evidence type="ECO:0000313" key="1">
    <source>
        <dbReference type="EMBL" id="GAA4052679.1"/>
    </source>
</evidence>
<dbReference type="Proteomes" id="UP001501469">
    <property type="component" value="Unassembled WGS sequence"/>
</dbReference>
<dbReference type="EMBL" id="BAABDK010000033">
    <property type="protein sequence ID" value="GAA4052679.1"/>
    <property type="molecule type" value="Genomic_DNA"/>
</dbReference>
<reference evidence="2" key="1">
    <citation type="journal article" date="2019" name="Int. J. Syst. Evol. Microbiol.">
        <title>The Global Catalogue of Microorganisms (GCM) 10K type strain sequencing project: providing services to taxonomists for standard genome sequencing and annotation.</title>
        <authorList>
            <consortium name="The Broad Institute Genomics Platform"/>
            <consortium name="The Broad Institute Genome Sequencing Center for Infectious Disease"/>
            <person name="Wu L."/>
            <person name="Ma J."/>
        </authorList>
    </citation>
    <scope>NUCLEOTIDE SEQUENCE [LARGE SCALE GENOMIC DNA]</scope>
    <source>
        <strain evidence="2">JCM 17225</strain>
    </source>
</reference>
<dbReference type="Gene3D" id="3.90.1720.10">
    <property type="entry name" value="endopeptidase domain like (from Nostoc punctiforme)"/>
    <property type="match status" value="1"/>
</dbReference>
<evidence type="ECO:0000313" key="2">
    <source>
        <dbReference type="Proteomes" id="UP001501469"/>
    </source>
</evidence>
<accession>A0ABP7UTU5</accession>